<dbReference type="KEGG" id="rlc:K227x_18010"/>
<dbReference type="GO" id="GO:0008168">
    <property type="term" value="F:methyltransferase activity"/>
    <property type="evidence" value="ECO:0007669"/>
    <property type="project" value="UniProtKB-KW"/>
</dbReference>
<comment type="similarity">
    <text evidence="1">Belongs to the UPF0677 family.</text>
</comment>
<name>A0A517N8F0_9BACT</name>
<gene>
    <name evidence="4" type="ORF">K227x_18010</name>
</gene>
<keyword evidence="5" id="KW-1185">Reference proteome</keyword>
<reference evidence="4 5" key="1">
    <citation type="submission" date="2019-02" db="EMBL/GenBank/DDBJ databases">
        <title>Deep-cultivation of Planctomycetes and their phenomic and genomic characterization uncovers novel biology.</title>
        <authorList>
            <person name="Wiegand S."/>
            <person name="Jogler M."/>
            <person name="Boedeker C."/>
            <person name="Pinto D."/>
            <person name="Vollmers J."/>
            <person name="Rivas-Marin E."/>
            <person name="Kohn T."/>
            <person name="Peeters S.H."/>
            <person name="Heuer A."/>
            <person name="Rast P."/>
            <person name="Oberbeckmann S."/>
            <person name="Bunk B."/>
            <person name="Jeske O."/>
            <person name="Meyerdierks A."/>
            <person name="Storesund J.E."/>
            <person name="Kallscheuer N."/>
            <person name="Luecker S."/>
            <person name="Lage O.M."/>
            <person name="Pohl T."/>
            <person name="Merkel B.J."/>
            <person name="Hornburger P."/>
            <person name="Mueller R.-W."/>
            <person name="Bruemmer F."/>
            <person name="Labrenz M."/>
            <person name="Spormann A.M."/>
            <person name="Op den Camp H."/>
            <person name="Overmann J."/>
            <person name="Amann R."/>
            <person name="Jetten M.S.M."/>
            <person name="Mascher T."/>
            <person name="Medema M.H."/>
            <person name="Devos D.P."/>
            <person name="Kaster A.-K."/>
            <person name="Ovreas L."/>
            <person name="Rohde M."/>
            <person name="Galperin M.Y."/>
            <person name="Jogler C."/>
        </authorList>
    </citation>
    <scope>NUCLEOTIDE SEQUENCE [LARGE SCALE GENOMIC DNA]</scope>
    <source>
        <strain evidence="4 5">K22_7</strain>
    </source>
</reference>
<evidence type="ECO:0000256" key="2">
    <source>
        <dbReference type="ARBA" id="ARBA00022603"/>
    </source>
</evidence>
<accession>A0A517N8F0</accession>
<protein>
    <submittedName>
        <fullName evidence="4">Leucine carboxyl methyltransferase</fullName>
    </submittedName>
</protein>
<dbReference type="SUPFAM" id="SSF53335">
    <property type="entry name" value="S-adenosyl-L-methionine-dependent methyltransferases"/>
    <property type="match status" value="1"/>
</dbReference>
<dbReference type="OrthoDB" id="229990at2"/>
<dbReference type="InterPro" id="IPR007213">
    <property type="entry name" value="Ppm1/Ppm2/Tcmp"/>
</dbReference>
<dbReference type="CDD" id="cd03443">
    <property type="entry name" value="PaaI_thioesterase"/>
    <property type="match status" value="1"/>
</dbReference>
<dbReference type="GO" id="GO:0032259">
    <property type="term" value="P:methylation"/>
    <property type="evidence" value="ECO:0007669"/>
    <property type="project" value="UniProtKB-KW"/>
</dbReference>
<dbReference type="InterPro" id="IPR029063">
    <property type="entry name" value="SAM-dependent_MTases_sf"/>
</dbReference>
<proteinExistence type="inferred from homology"/>
<dbReference type="NCBIfam" id="TIGR00027">
    <property type="entry name" value="mthyl_TIGR00027"/>
    <property type="match status" value="1"/>
</dbReference>
<organism evidence="4 5">
    <name type="scientific">Rubripirellula lacrimiformis</name>
    <dbReference type="NCBI Taxonomy" id="1930273"/>
    <lineage>
        <taxon>Bacteria</taxon>
        <taxon>Pseudomonadati</taxon>
        <taxon>Planctomycetota</taxon>
        <taxon>Planctomycetia</taxon>
        <taxon>Pirellulales</taxon>
        <taxon>Pirellulaceae</taxon>
        <taxon>Rubripirellula</taxon>
    </lineage>
</organism>
<evidence type="ECO:0000256" key="1">
    <source>
        <dbReference type="ARBA" id="ARBA00008138"/>
    </source>
</evidence>
<dbReference type="Pfam" id="PF04072">
    <property type="entry name" value="LCM"/>
    <property type="match status" value="1"/>
</dbReference>
<dbReference type="Gene3D" id="3.10.129.10">
    <property type="entry name" value="Hotdog Thioesterase"/>
    <property type="match status" value="1"/>
</dbReference>
<evidence type="ECO:0000313" key="4">
    <source>
        <dbReference type="EMBL" id="QDT03419.1"/>
    </source>
</evidence>
<dbReference type="Proteomes" id="UP000318538">
    <property type="component" value="Chromosome"/>
</dbReference>
<keyword evidence="2 4" id="KW-0489">Methyltransferase</keyword>
<dbReference type="PANTHER" id="PTHR43619">
    <property type="entry name" value="S-ADENOSYL-L-METHIONINE-DEPENDENT METHYLTRANSFERASE YKTD-RELATED"/>
    <property type="match status" value="1"/>
</dbReference>
<dbReference type="Gene3D" id="3.40.50.150">
    <property type="entry name" value="Vaccinia Virus protein VP39"/>
    <property type="match status" value="1"/>
</dbReference>
<evidence type="ECO:0000256" key="3">
    <source>
        <dbReference type="ARBA" id="ARBA00022679"/>
    </source>
</evidence>
<dbReference type="SUPFAM" id="SSF54637">
    <property type="entry name" value="Thioesterase/thiol ester dehydrase-isomerase"/>
    <property type="match status" value="1"/>
</dbReference>
<dbReference type="InterPro" id="IPR011610">
    <property type="entry name" value="SAM_mthyl_Trfase_ML2640-like"/>
</dbReference>
<dbReference type="RefSeq" id="WP_145169112.1">
    <property type="nucleotide sequence ID" value="NZ_CP036525.1"/>
</dbReference>
<dbReference type="PANTHER" id="PTHR43619:SF2">
    <property type="entry name" value="S-ADENOSYL-L-METHIONINE-DEPENDENT METHYLTRANSFERASES SUPERFAMILY PROTEIN"/>
    <property type="match status" value="1"/>
</dbReference>
<dbReference type="AlphaFoldDB" id="A0A517N8F0"/>
<dbReference type="EMBL" id="CP036525">
    <property type="protein sequence ID" value="QDT03419.1"/>
    <property type="molecule type" value="Genomic_DNA"/>
</dbReference>
<sequence>MVTLIRSGQEIDWDQDYSERVNPPLMTRLLHEAIPVLKEVGWRVTSVTEGGCQSELPLCQAATNQHGTHQAALISLSADYTGGLALASLLRGVPLSGIHRCTDDNSASLWLASMDVKYRNPSTGHLVGTCEIPPGVADTVRQRYFAGKRVLVTLPVTFTSNGELVAEAEMRYFAQPSIQLKPTKTNPRISPLFKQKLKASARMIAGLRASSDGPQIRVDQSHERQAAGPHGELLAKRLHGILPQLREMVLARTSHADETLRRIPGLRQVIILGVGLDMRPFRLSNELGNPTFFEIDLPEMLEERKRVVNEVPRSSSIVRHTIEADFKVDDLSERLLGHPDFDPKLPTAVIYEGCSMYFTAEENRAILHQISSLLHHRDSRVWCDMVTEAVVEGTVPSMEIVNFIQGMEELGERFIFGNNQPGEFLGSCGYSETQSTSVGTYVGSNDPVLSTYQFAVSQVFQR</sequence>
<evidence type="ECO:0000313" key="5">
    <source>
        <dbReference type="Proteomes" id="UP000318538"/>
    </source>
</evidence>
<keyword evidence="3 4" id="KW-0808">Transferase</keyword>
<dbReference type="InterPro" id="IPR029069">
    <property type="entry name" value="HotDog_dom_sf"/>
</dbReference>